<dbReference type="GeneID" id="20640910"/>
<evidence type="ECO:0000313" key="3">
    <source>
        <dbReference type="Proteomes" id="UP000002640"/>
    </source>
</evidence>
<name>G4YGJ2_PHYSP</name>
<evidence type="ECO:0000256" key="1">
    <source>
        <dbReference type="SAM" id="MobiDB-lite"/>
    </source>
</evidence>
<feature type="region of interest" description="Disordered" evidence="1">
    <location>
        <begin position="92"/>
        <end position="122"/>
    </location>
</feature>
<dbReference type="SMR" id="G4YGJ2"/>
<dbReference type="RefSeq" id="XP_009513802.1">
    <property type="nucleotide sequence ID" value="XM_009515507.1"/>
</dbReference>
<dbReference type="EMBL" id="JH159151">
    <property type="protein sequence ID" value="EGZ26527.1"/>
    <property type="molecule type" value="Genomic_DNA"/>
</dbReference>
<organism evidence="2 3">
    <name type="scientific">Phytophthora sojae (strain P6497)</name>
    <name type="common">Soybean stem and root rot agent</name>
    <name type="synonym">Phytophthora megasperma f. sp. glycines</name>
    <dbReference type="NCBI Taxonomy" id="1094619"/>
    <lineage>
        <taxon>Eukaryota</taxon>
        <taxon>Sar</taxon>
        <taxon>Stramenopiles</taxon>
        <taxon>Oomycota</taxon>
        <taxon>Peronosporomycetes</taxon>
        <taxon>Peronosporales</taxon>
        <taxon>Peronosporaceae</taxon>
        <taxon>Phytophthora</taxon>
    </lineage>
</organism>
<feature type="compositionally biased region" description="Basic residues" evidence="1">
    <location>
        <begin position="28"/>
        <end position="40"/>
    </location>
</feature>
<feature type="region of interest" description="Disordered" evidence="1">
    <location>
        <begin position="1"/>
        <end position="40"/>
    </location>
</feature>
<sequence>MPKRTFASLSDIDDAYLTPNDAESREDRKRRKANKRKAKSRWNILHRAAIRSEQSLTERILNATRMAVHRQQMSPEERRASRSRHTLQVANQHAVQSGPARQRARATNNAQHRARTSQGSGTKLCALATTKNTTLDTRLDL</sequence>
<accession>G4YGJ2</accession>
<protein>
    <submittedName>
        <fullName evidence="2">Uncharacterized protein</fullName>
    </submittedName>
</protein>
<dbReference type="InParanoid" id="G4YGJ2"/>
<dbReference type="Proteomes" id="UP000002640">
    <property type="component" value="Unassembled WGS sequence"/>
</dbReference>
<evidence type="ECO:0000313" key="2">
    <source>
        <dbReference type="EMBL" id="EGZ26527.1"/>
    </source>
</evidence>
<dbReference type="KEGG" id="psoj:PHYSODRAFT_292856"/>
<feature type="region of interest" description="Disordered" evidence="1">
    <location>
        <begin position="68"/>
        <end position="87"/>
    </location>
</feature>
<dbReference type="AlphaFoldDB" id="G4YGJ2"/>
<reference evidence="2 3" key="1">
    <citation type="journal article" date="2006" name="Science">
        <title>Phytophthora genome sequences uncover evolutionary origins and mechanisms of pathogenesis.</title>
        <authorList>
            <person name="Tyler B.M."/>
            <person name="Tripathy S."/>
            <person name="Zhang X."/>
            <person name="Dehal P."/>
            <person name="Jiang R.H."/>
            <person name="Aerts A."/>
            <person name="Arredondo F.D."/>
            <person name="Baxter L."/>
            <person name="Bensasson D."/>
            <person name="Beynon J.L."/>
            <person name="Chapman J."/>
            <person name="Damasceno C.M."/>
            <person name="Dorrance A.E."/>
            <person name="Dou D."/>
            <person name="Dickerman A.W."/>
            <person name="Dubchak I.L."/>
            <person name="Garbelotto M."/>
            <person name="Gijzen M."/>
            <person name="Gordon S.G."/>
            <person name="Govers F."/>
            <person name="Grunwald N.J."/>
            <person name="Huang W."/>
            <person name="Ivors K.L."/>
            <person name="Jones R.W."/>
            <person name="Kamoun S."/>
            <person name="Krampis K."/>
            <person name="Lamour K.H."/>
            <person name="Lee M.K."/>
            <person name="McDonald W.H."/>
            <person name="Medina M."/>
            <person name="Meijer H.J."/>
            <person name="Nordberg E.K."/>
            <person name="Maclean D.J."/>
            <person name="Ospina-Giraldo M.D."/>
            <person name="Morris P.F."/>
            <person name="Phuntumart V."/>
            <person name="Putnam N.H."/>
            <person name="Rash S."/>
            <person name="Rose J.K."/>
            <person name="Sakihama Y."/>
            <person name="Salamov A.A."/>
            <person name="Savidor A."/>
            <person name="Scheuring C.F."/>
            <person name="Smith B.M."/>
            <person name="Sobral B.W."/>
            <person name="Terry A."/>
            <person name="Torto-Alalibo T.A."/>
            <person name="Win J."/>
            <person name="Xu Z."/>
            <person name="Zhang H."/>
            <person name="Grigoriev I.V."/>
            <person name="Rokhsar D.S."/>
            <person name="Boore J.L."/>
        </authorList>
    </citation>
    <scope>NUCLEOTIDE SEQUENCE [LARGE SCALE GENOMIC DNA]</scope>
    <source>
        <strain evidence="2 3">P6497</strain>
    </source>
</reference>
<gene>
    <name evidence="2" type="ORF">PHYSODRAFT_292856</name>
</gene>
<keyword evidence="3" id="KW-1185">Reference proteome</keyword>
<proteinExistence type="predicted"/>